<keyword evidence="3 6" id="KW-0808">Transferase</keyword>
<keyword evidence="9" id="KW-1185">Reference proteome</keyword>
<evidence type="ECO:0000313" key="9">
    <source>
        <dbReference type="Proteomes" id="UP000594454"/>
    </source>
</evidence>
<dbReference type="FunFam" id="3.40.630.30:FF:000043">
    <property type="entry name" value="Glucosamine 6-phosphate N-acetyltransferase"/>
    <property type="match status" value="1"/>
</dbReference>
<evidence type="ECO:0000256" key="1">
    <source>
        <dbReference type="ARBA" id="ARBA00004832"/>
    </source>
</evidence>
<evidence type="ECO:0000259" key="7">
    <source>
        <dbReference type="PROSITE" id="PS51186"/>
    </source>
</evidence>
<dbReference type="SUPFAM" id="SSF55729">
    <property type="entry name" value="Acyl-CoA N-acyltransferases (Nat)"/>
    <property type="match status" value="1"/>
</dbReference>
<dbReference type="GO" id="GO:0004343">
    <property type="term" value="F:glucosamine 6-phosphate N-acetyltransferase activity"/>
    <property type="evidence" value="ECO:0007669"/>
    <property type="project" value="UniProtKB-UniRule"/>
</dbReference>
<feature type="domain" description="N-acetyltransferase" evidence="7">
    <location>
        <begin position="45"/>
        <end position="191"/>
    </location>
</feature>
<dbReference type="Gene3D" id="3.40.630.30">
    <property type="match status" value="1"/>
</dbReference>
<name>A0A7R8YUF5_HERIL</name>
<dbReference type="Pfam" id="PF00583">
    <property type="entry name" value="Acetyltransf_1"/>
    <property type="match status" value="1"/>
</dbReference>
<dbReference type="PANTHER" id="PTHR13355">
    <property type="entry name" value="GLUCOSAMINE 6-PHOSPHATE N-ACETYLTRANSFERASE"/>
    <property type="match status" value="1"/>
</dbReference>
<sequence>MGTNMIPQGEIPLYDPKLLFQLDFHRSPAKLNPFISAAAPGETWLKVRPLQDGDYDRGFLQLLSQLSTVGEVSRSQFLNRFAQMRASGDYYVTVIEDTRIRKIIGAATLVLEHKFIHGCGSQGKLEDVVVNDTYRGKQLGKLIVVTVTLLAEHLGCYKMSLECKDKLIKFYESIGYVCEAGNSNSMRIRFNSQQKVAANNVAAEEPF</sequence>
<evidence type="ECO:0000256" key="3">
    <source>
        <dbReference type="ARBA" id="ARBA00022679"/>
    </source>
</evidence>
<organism evidence="8 9">
    <name type="scientific">Hermetia illucens</name>
    <name type="common">Black soldier fly</name>
    <dbReference type="NCBI Taxonomy" id="343691"/>
    <lineage>
        <taxon>Eukaryota</taxon>
        <taxon>Metazoa</taxon>
        <taxon>Ecdysozoa</taxon>
        <taxon>Arthropoda</taxon>
        <taxon>Hexapoda</taxon>
        <taxon>Insecta</taxon>
        <taxon>Pterygota</taxon>
        <taxon>Neoptera</taxon>
        <taxon>Endopterygota</taxon>
        <taxon>Diptera</taxon>
        <taxon>Brachycera</taxon>
        <taxon>Stratiomyomorpha</taxon>
        <taxon>Stratiomyidae</taxon>
        <taxon>Hermetiinae</taxon>
        <taxon>Hermetia</taxon>
    </lineage>
</organism>
<dbReference type="FunCoup" id="A0A7R8YUF5">
    <property type="interactions" value="896"/>
</dbReference>
<evidence type="ECO:0000256" key="5">
    <source>
        <dbReference type="ARBA" id="ARBA00048964"/>
    </source>
</evidence>
<dbReference type="GO" id="GO:0006048">
    <property type="term" value="P:UDP-N-acetylglucosamine biosynthetic process"/>
    <property type="evidence" value="ECO:0007669"/>
    <property type="project" value="UniProtKB-UniRule"/>
</dbReference>
<comment type="pathway">
    <text evidence="1 6">Nucleotide-sugar biosynthesis; UDP-N-acetyl-alpha-D-glucosamine biosynthesis; N-acetyl-alpha-D-glucosamine 1-phosphate from alpha-D-glucosamine 6-phosphate (route I): step 1/2.</text>
</comment>
<dbReference type="Proteomes" id="UP000594454">
    <property type="component" value="Chromosome 3"/>
</dbReference>
<evidence type="ECO:0000256" key="2">
    <source>
        <dbReference type="ARBA" id="ARBA00006048"/>
    </source>
</evidence>
<accession>A0A7R8YUF5</accession>
<dbReference type="InterPro" id="IPR000182">
    <property type="entry name" value="GNAT_dom"/>
</dbReference>
<dbReference type="UniPathway" id="UPA00113">
    <property type="reaction ID" value="UER00529"/>
</dbReference>
<dbReference type="EC" id="2.3.1.4" evidence="6"/>
<dbReference type="EMBL" id="LR899011">
    <property type="protein sequence ID" value="CAD7085309.1"/>
    <property type="molecule type" value="Genomic_DNA"/>
</dbReference>
<proteinExistence type="inferred from homology"/>
<reference evidence="8 9" key="1">
    <citation type="submission" date="2020-11" db="EMBL/GenBank/DDBJ databases">
        <authorList>
            <person name="Wallbank WR R."/>
            <person name="Pardo Diaz C."/>
            <person name="Kozak K."/>
            <person name="Martin S."/>
            <person name="Jiggins C."/>
            <person name="Moest M."/>
            <person name="Warren A I."/>
            <person name="Generalovic N T."/>
            <person name="Byers J.R.P. K."/>
            <person name="Montejo-Kovacevich G."/>
            <person name="Yen C E."/>
        </authorList>
    </citation>
    <scope>NUCLEOTIDE SEQUENCE [LARGE SCALE GENOMIC DNA]</scope>
</reference>
<evidence type="ECO:0000256" key="4">
    <source>
        <dbReference type="ARBA" id="ARBA00023315"/>
    </source>
</evidence>
<dbReference type="PANTHER" id="PTHR13355:SF11">
    <property type="entry name" value="GLUCOSAMINE 6-PHOSPHATE N-ACETYLTRANSFERASE"/>
    <property type="match status" value="1"/>
</dbReference>
<dbReference type="PROSITE" id="PS51186">
    <property type="entry name" value="GNAT"/>
    <property type="match status" value="1"/>
</dbReference>
<comment type="catalytic activity">
    <reaction evidence="5 6">
        <text>D-glucosamine 6-phosphate + acetyl-CoA = N-acetyl-D-glucosamine 6-phosphate + CoA + H(+)</text>
        <dbReference type="Rhea" id="RHEA:10292"/>
        <dbReference type="ChEBI" id="CHEBI:15378"/>
        <dbReference type="ChEBI" id="CHEBI:57287"/>
        <dbReference type="ChEBI" id="CHEBI:57288"/>
        <dbReference type="ChEBI" id="CHEBI:57513"/>
        <dbReference type="ChEBI" id="CHEBI:58725"/>
        <dbReference type="EC" id="2.3.1.4"/>
    </reaction>
</comment>
<dbReference type="CDD" id="cd04301">
    <property type="entry name" value="NAT_SF"/>
    <property type="match status" value="1"/>
</dbReference>
<dbReference type="AlphaFoldDB" id="A0A7R8YUF5"/>
<dbReference type="InterPro" id="IPR039143">
    <property type="entry name" value="GNPNAT1-like"/>
</dbReference>
<evidence type="ECO:0000256" key="6">
    <source>
        <dbReference type="RuleBase" id="RU365086"/>
    </source>
</evidence>
<dbReference type="InterPro" id="IPR016181">
    <property type="entry name" value="Acyl_CoA_acyltransferase"/>
</dbReference>
<comment type="similarity">
    <text evidence="2 6">Belongs to the acetyltransferase family. GNA1 subfamily.</text>
</comment>
<evidence type="ECO:0000313" key="8">
    <source>
        <dbReference type="EMBL" id="CAD7085309.1"/>
    </source>
</evidence>
<dbReference type="OMA" id="NQRYDWI"/>
<gene>
    <name evidence="8" type="ORF">HERILL_LOCUS8160</name>
</gene>
<keyword evidence="4 6" id="KW-0012">Acyltransferase</keyword>
<dbReference type="OrthoDB" id="10039976at2759"/>
<dbReference type="InParanoid" id="A0A7R8YUF5"/>
<protein>
    <recommendedName>
        <fullName evidence="6">Glucosamine 6-phosphate N-acetyltransferase</fullName>
        <ecNumber evidence="6">2.3.1.4</ecNumber>
    </recommendedName>
</protein>